<reference evidence="1" key="1">
    <citation type="journal article" date="2014" name="Front. Microbiol.">
        <title>High frequency of phylogenetically diverse reductive dehalogenase-homologous genes in deep subseafloor sedimentary metagenomes.</title>
        <authorList>
            <person name="Kawai M."/>
            <person name="Futagami T."/>
            <person name="Toyoda A."/>
            <person name="Takaki Y."/>
            <person name="Nishi S."/>
            <person name="Hori S."/>
            <person name="Arai W."/>
            <person name="Tsubouchi T."/>
            <person name="Morono Y."/>
            <person name="Uchiyama I."/>
            <person name="Ito T."/>
            <person name="Fujiyama A."/>
            <person name="Inagaki F."/>
            <person name="Takami H."/>
        </authorList>
    </citation>
    <scope>NUCLEOTIDE SEQUENCE</scope>
    <source>
        <strain evidence="1">Expedition CK06-06</strain>
    </source>
</reference>
<gene>
    <name evidence="1" type="ORF">S12H4_29406</name>
</gene>
<dbReference type="EMBL" id="BARW01016959">
    <property type="protein sequence ID" value="GAI97173.1"/>
    <property type="molecule type" value="Genomic_DNA"/>
</dbReference>
<name>X1SW34_9ZZZZ</name>
<organism evidence="1">
    <name type="scientific">marine sediment metagenome</name>
    <dbReference type="NCBI Taxonomy" id="412755"/>
    <lineage>
        <taxon>unclassified sequences</taxon>
        <taxon>metagenomes</taxon>
        <taxon>ecological metagenomes</taxon>
    </lineage>
</organism>
<feature type="non-terminal residue" evidence="1">
    <location>
        <position position="190"/>
    </location>
</feature>
<evidence type="ECO:0000313" key="1">
    <source>
        <dbReference type="EMBL" id="GAI97173.1"/>
    </source>
</evidence>
<protein>
    <submittedName>
        <fullName evidence="1">Uncharacterized protein</fullName>
    </submittedName>
</protein>
<proteinExistence type="predicted"/>
<accession>X1SW34</accession>
<dbReference type="AlphaFoldDB" id="X1SW34"/>
<comment type="caution">
    <text evidence="1">The sequence shown here is derived from an EMBL/GenBank/DDBJ whole genome shotgun (WGS) entry which is preliminary data.</text>
</comment>
<sequence length="190" mass="20943">MHLPWKELALSRFVVQDSSEKLLFVDGKTQPGKGLDAAKELVSVVYNEGETPRAINLRLLAKVFLPTLPDHSLSSLCAYYHIPLEQLHRKEAIGTLFAFLIEEGLRLNPEVISLLGHLLPPSTGELVRHLLPLAEAVETKTEEEPLQPTQAPIISTEEALSANGVIAQQLPGFEIRPAQQKMASLVAQIF</sequence>